<dbReference type="Gene3D" id="3.30.1360.20">
    <property type="entry name" value="Transcriptional coactivator/pterin dehydratase"/>
    <property type="match status" value="1"/>
</dbReference>
<evidence type="ECO:0000256" key="2">
    <source>
        <dbReference type="ARBA" id="ARBA00006472"/>
    </source>
</evidence>
<reference evidence="6" key="1">
    <citation type="submission" date="2016-11" db="EMBL/GenBank/DDBJ databases">
        <authorList>
            <person name="Varghese N."/>
            <person name="Submissions S."/>
        </authorList>
    </citation>
    <scope>NUCLEOTIDE SEQUENCE [LARGE SCALE GENOMIC DNA]</scope>
    <source>
        <strain evidence="6">DSM 19978</strain>
    </source>
</reference>
<dbReference type="OrthoDB" id="9794987at2"/>
<dbReference type="NCBIfam" id="NF002018">
    <property type="entry name" value="PRK00823.1-3"/>
    <property type="match status" value="1"/>
</dbReference>
<dbReference type="EC" id="4.2.1.96" evidence="4"/>
<dbReference type="RefSeq" id="WP_073371700.1">
    <property type="nucleotide sequence ID" value="NZ_FQWB01000008.1"/>
</dbReference>
<evidence type="ECO:0000256" key="3">
    <source>
        <dbReference type="ARBA" id="ARBA00023239"/>
    </source>
</evidence>
<dbReference type="GO" id="GO:0008124">
    <property type="term" value="F:4-alpha-hydroxytetrahydrobiopterin dehydratase activity"/>
    <property type="evidence" value="ECO:0007669"/>
    <property type="project" value="UniProtKB-UniRule"/>
</dbReference>
<protein>
    <recommendedName>
        <fullName evidence="4">Putative pterin-4-alpha-carbinolamine dehydratase</fullName>
        <shortName evidence="4">PHS</shortName>
        <ecNumber evidence="4">4.2.1.96</ecNumber>
    </recommendedName>
    <alternativeName>
        <fullName evidence="4">4-alpha-hydroxy-tetrahydropterin dehydratase</fullName>
    </alternativeName>
    <alternativeName>
        <fullName evidence="4">Pterin carbinolamine dehydratase</fullName>
        <shortName evidence="4">PCD</shortName>
    </alternativeName>
</protein>
<keyword evidence="3 4" id="KW-0456">Lyase</keyword>
<dbReference type="InterPro" id="IPR036428">
    <property type="entry name" value="PCD_sf"/>
</dbReference>
<dbReference type="GO" id="GO:0006729">
    <property type="term" value="P:tetrahydrobiopterin biosynthetic process"/>
    <property type="evidence" value="ECO:0007669"/>
    <property type="project" value="InterPro"/>
</dbReference>
<dbReference type="PANTHER" id="PTHR12599:SF0">
    <property type="entry name" value="PTERIN-4-ALPHA-CARBINOLAMINE DEHYDRATASE"/>
    <property type="match status" value="1"/>
</dbReference>
<evidence type="ECO:0000313" key="6">
    <source>
        <dbReference type="Proteomes" id="UP000184516"/>
    </source>
</evidence>
<dbReference type="InterPro" id="IPR001533">
    <property type="entry name" value="Pterin_deHydtase"/>
</dbReference>
<evidence type="ECO:0000313" key="5">
    <source>
        <dbReference type="EMBL" id="SHG90226.1"/>
    </source>
</evidence>
<comment type="similarity">
    <text evidence="2 4">Belongs to the pterin-4-alpha-carbinolamine dehydratase family.</text>
</comment>
<keyword evidence="6" id="KW-1185">Reference proteome</keyword>
<dbReference type="STRING" id="468056.SAMN05443549_10878"/>
<dbReference type="NCBIfam" id="NF002017">
    <property type="entry name" value="PRK00823.1-2"/>
    <property type="match status" value="1"/>
</dbReference>
<dbReference type="PANTHER" id="PTHR12599">
    <property type="entry name" value="PTERIN-4-ALPHA-CARBINOLAMINE DEHYDRATASE"/>
    <property type="match status" value="1"/>
</dbReference>
<comment type="catalytic activity">
    <reaction evidence="1 4">
        <text>(4aS,6R)-4a-hydroxy-L-erythro-5,6,7,8-tetrahydrobiopterin = (6R)-L-erythro-6,7-dihydrobiopterin + H2O</text>
        <dbReference type="Rhea" id="RHEA:11920"/>
        <dbReference type="ChEBI" id="CHEBI:15377"/>
        <dbReference type="ChEBI" id="CHEBI:15642"/>
        <dbReference type="ChEBI" id="CHEBI:43120"/>
        <dbReference type="EC" id="4.2.1.96"/>
    </reaction>
</comment>
<name>A0A1M5NKX0_9FLAO</name>
<evidence type="ECO:0000256" key="4">
    <source>
        <dbReference type="HAMAP-Rule" id="MF_00434"/>
    </source>
</evidence>
<dbReference type="Pfam" id="PF01329">
    <property type="entry name" value="Pterin_4a"/>
    <property type="match status" value="1"/>
</dbReference>
<accession>A0A1M5NKX0</accession>
<dbReference type="HAMAP" id="MF_00434">
    <property type="entry name" value="Pterin_4_alpha"/>
    <property type="match status" value="1"/>
</dbReference>
<dbReference type="SUPFAM" id="SSF55248">
    <property type="entry name" value="PCD-like"/>
    <property type="match status" value="1"/>
</dbReference>
<gene>
    <name evidence="5" type="ORF">SAMN05443549_10878</name>
</gene>
<evidence type="ECO:0000256" key="1">
    <source>
        <dbReference type="ARBA" id="ARBA00001554"/>
    </source>
</evidence>
<proteinExistence type="inferred from homology"/>
<organism evidence="5 6">
    <name type="scientific">Flavobacterium fluvii</name>
    <dbReference type="NCBI Taxonomy" id="468056"/>
    <lineage>
        <taxon>Bacteria</taxon>
        <taxon>Pseudomonadati</taxon>
        <taxon>Bacteroidota</taxon>
        <taxon>Flavobacteriia</taxon>
        <taxon>Flavobacteriales</taxon>
        <taxon>Flavobacteriaceae</taxon>
        <taxon>Flavobacterium</taxon>
    </lineage>
</organism>
<sequence>MEKLNQQEIQAKMTELDPSWIIFGKFLHRELLFKNFVEAFSFITAVALLAEKANHHPNWNNAYNKVVIALSTHDADGITTKDFDLAKAIDKTALKYV</sequence>
<dbReference type="Proteomes" id="UP000184516">
    <property type="component" value="Unassembled WGS sequence"/>
</dbReference>
<dbReference type="EMBL" id="FQWB01000008">
    <property type="protein sequence ID" value="SHG90226.1"/>
    <property type="molecule type" value="Genomic_DNA"/>
</dbReference>
<dbReference type="AlphaFoldDB" id="A0A1M5NKX0"/>